<dbReference type="PROSITE" id="PS00028">
    <property type="entry name" value="ZINC_FINGER_C2H2_1"/>
    <property type="match status" value="1"/>
</dbReference>
<dbReference type="InterPro" id="IPR021565">
    <property type="entry name" value="Rbsn_Rab-bd"/>
</dbReference>
<evidence type="ECO:0000313" key="9">
    <source>
        <dbReference type="RefSeq" id="XP_049311800.1"/>
    </source>
</evidence>
<evidence type="ECO:0000256" key="2">
    <source>
        <dbReference type="ARBA" id="ARBA00022771"/>
    </source>
</evidence>
<reference evidence="9" key="1">
    <citation type="submission" date="2025-08" db="UniProtKB">
        <authorList>
            <consortium name="RefSeq"/>
        </authorList>
    </citation>
    <scope>IDENTIFICATION</scope>
    <source>
        <tissue evidence="9">Adult</tissue>
    </source>
</reference>
<dbReference type="Pfam" id="PF11464">
    <property type="entry name" value="Rbsn"/>
    <property type="match status" value="1"/>
</dbReference>
<proteinExistence type="predicted"/>
<keyword evidence="8" id="KW-1185">Reference proteome</keyword>
<keyword evidence="2 4" id="KW-0863">Zinc-finger</keyword>
<dbReference type="CDD" id="cd15716">
    <property type="entry name" value="FYVE_RBNS5"/>
    <property type="match status" value="1"/>
</dbReference>
<dbReference type="InterPro" id="IPR000306">
    <property type="entry name" value="Znf_FYVE"/>
</dbReference>
<gene>
    <name evidence="9" type="primary">LOC125778433</name>
</gene>
<evidence type="ECO:0000256" key="6">
    <source>
        <dbReference type="SAM" id="MobiDB-lite"/>
    </source>
</evidence>
<dbReference type="RefSeq" id="XP_049311800.1">
    <property type="nucleotide sequence ID" value="XM_049455843.1"/>
</dbReference>
<dbReference type="InterPro" id="IPR013083">
    <property type="entry name" value="Znf_RING/FYVE/PHD"/>
</dbReference>
<feature type="region of interest" description="Disordered" evidence="6">
    <location>
        <begin position="86"/>
        <end position="110"/>
    </location>
</feature>
<evidence type="ECO:0000259" key="7">
    <source>
        <dbReference type="PROSITE" id="PS50178"/>
    </source>
</evidence>
<dbReference type="Gene3D" id="3.30.40.10">
    <property type="entry name" value="Zinc/RING finger domain, C3HC4 (zinc finger)"/>
    <property type="match status" value="1"/>
</dbReference>
<sequence>MSNPFGEPDDDESCEILEGFLCPICREDLKSAEFLTVHFERSHAEQQDALKSVFKDIISKAKNKILNFDETFDLSRSFDKNATISGAASSGGTSGNVAANATSGADNNGLKMSNARTRMNVFNFMDRQEVGAEHNHLEYFQSIRNPRLERYASETNKLIIRLHKLLTNLPMDPVLRKQHERNIVTWLDGSSVKLCPSCAKNFHIARRQHHCRLCGSIMCNDCSKFLPIETALQLASLATSQSEAIKEMQSSSDANKSNPQHHGIRSCDHCLWLLETRQEMHESRTYRPLISQIYADIQKLRKDVLPDIEMYLKIVGSLYDGESIFTIADASALRGKIGHVAEAIDLRSKRILAIPCQEGSREGALKKAIRLSCSQLIKDKILSIPPLPEEEDIRKIQDRKRMEAEQRIETERRQAMEAYERQALANNASGGQTRVNNENDYAYGSDLRSLDNWSAQPVNISQSEDPLVEQINIIKGYIKQARQEMNFEVVETLELNLRELQREFYERQRASRELNQDAGRSKQAT</sequence>
<dbReference type="Proteomes" id="UP001652620">
    <property type="component" value="Chromosome 4"/>
</dbReference>
<organism evidence="8 9">
    <name type="scientific">Bactrocera dorsalis</name>
    <name type="common">Oriental fruit fly</name>
    <name type="synonym">Dacus dorsalis</name>
    <dbReference type="NCBI Taxonomy" id="27457"/>
    <lineage>
        <taxon>Eukaryota</taxon>
        <taxon>Metazoa</taxon>
        <taxon>Ecdysozoa</taxon>
        <taxon>Arthropoda</taxon>
        <taxon>Hexapoda</taxon>
        <taxon>Insecta</taxon>
        <taxon>Pterygota</taxon>
        <taxon>Neoptera</taxon>
        <taxon>Endopterygota</taxon>
        <taxon>Diptera</taxon>
        <taxon>Brachycera</taxon>
        <taxon>Muscomorpha</taxon>
        <taxon>Tephritoidea</taxon>
        <taxon>Tephritidae</taxon>
        <taxon>Bactrocera</taxon>
        <taxon>Bactrocera</taxon>
    </lineage>
</organism>
<dbReference type="GeneID" id="125778433"/>
<feature type="coiled-coil region" evidence="5">
    <location>
        <begin position="394"/>
        <end position="421"/>
    </location>
</feature>
<evidence type="ECO:0000313" key="8">
    <source>
        <dbReference type="Proteomes" id="UP001652620"/>
    </source>
</evidence>
<dbReference type="PANTHER" id="PTHR13510:SF44">
    <property type="entry name" value="RABENOSYN-5"/>
    <property type="match status" value="1"/>
</dbReference>
<dbReference type="Pfam" id="PF01363">
    <property type="entry name" value="FYVE"/>
    <property type="match status" value="1"/>
</dbReference>
<dbReference type="SUPFAM" id="SSF140125">
    <property type="entry name" value="Rabenosyn-5 Rab-binding domain-like"/>
    <property type="match status" value="1"/>
</dbReference>
<keyword evidence="5" id="KW-0175">Coiled coil</keyword>
<dbReference type="InterPro" id="IPR011011">
    <property type="entry name" value="Znf_FYVE_PHD"/>
</dbReference>
<evidence type="ECO:0000256" key="1">
    <source>
        <dbReference type="ARBA" id="ARBA00022723"/>
    </source>
</evidence>
<dbReference type="PROSITE" id="PS50178">
    <property type="entry name" value="ZF_FYVE"/>
    <property type="match status" value="1"/>
</dbReference>
<evidence type="ECO:0000256" key="4">
    <source>
        <dbReference type="PROSITE-ProRule" id="PRU00091"/>
    </source>
</evidence>
<accession>A0ABM3JRG9</accession>
<dbReference type="Gene3D" id="4.10.860.20">
    <property type="entry name" value="Rabenosyn, Rab binding domain"/>
    <property type="match status" value="1"/>
</dbReference>
<evidence type="ECO:0000256" key="5">
    <source>
        <dbReference type="SAM" id="Coils"/>
    </source>
</evidence>
<keyword evidence="3" id="KW-0862">Zinc</keyword>
<dbReference type="SMART" id="SM00064">
    <property type="entry name" value="FYVE"/>
    <property type="match status" value="1"/>
</dbReference>
<feature type="compositionally biased region" description="Low complexity" evidence="6">
    <location>
        <begin position="86"/>
        <end position="102"/>
    </location>
</feature>
<evidence type="ECO:0000256" key="3">
    <source>
        <dbReference type="ARBA" id="ARBA00022833"/>
    </source>
</evidence>
<dbReference type="SUPFAM" id="SSF57903">
    <property type="entry name" value="FYVE/PHD zinc finger"/>
    <property type="match status" value="1"/>
</dbReference>
<protein>
    <submittedName>
        <fullName evidence="9">Rabenosyn-5</fullName>
    </submittedName>
</protein>
<dbReference type="InterPro" id="IPR013087">
    <property type="entry name" value="Znf_C2H2_type"/>
</dbReference>
<keyword evidence="1" id="KW-0479">Metal-binding</keyword>
<name>A0ABM3JRG9_BACDO</name>
<dbReference type="PANTHER" id="PTHR13510">
    <property type="entry name" value="FYVE-FINGER-CONTAINING RAB5 EFFECTOR PROTEIN RABENOSYN-5-RELATED"/>
    <property type="match status" value="1"/>
</dbReference>
<dbReference type="InterPro" id="IPR017455">
    <property type="entry name" value="Znf_FYVE-rel"/>
</dbReference>
<dbReference type="InterPro" id="IPR052727">
    <property type="entry name" value="Rab4/Rab5_effector"/>
</dbReference>
<dbReference type="InterPro" id="IPR036531">
    <property type="entry name" value="Rbsn_Rab-bd_sf"/>
</dbReference>
<feature type="domain" description="FYVE-type" evidence="7">
    <location>
        <begin position="189"/>
        <end position="275"/>
    </location>
</feature>